<comment type="similarity">
    <text evidence="1">Belongs to the outer membrane porin (Opr) (TC 1.B.25) family.</text>
</comment>
<dbReference type="GO" id="GO:0016020">
    <property type="term" value="C:membrane"/>
    <property type="evidence" value="ECO:0007669"/>
    <property type="project" value="InterPro"/>
</dbReference>
<name>C6RIB7_9BACT</name>
<feature type="signal peptide" evidence="4">
    <location>
        <begin position="1"/>
        <end position="41"/>
    </location>
</feature>
<accession>C6RIB7</accession>
<keyword evidence="6" id="KW-1185">Reference proteome</keyword>
<evidence type="ECO:0000256" key="2">
    <source>
        <dbReference type="ARBA" id="ARBA00022448"/>
    </source>
</evidence>
<organism evidence="5 6">
    <name type="scientific">Campylobacter showae RM3277</name>
    <dbReference type="NCBI Taxonomy" id="553219"/>
    <lineage>
        <taxon>Bacteria</taxon>
        <taxon>Pseudomonadati</taxon>
        <taxon>Campylobacterota</taxon>
        <taxon>Epsilonproteobacteria</taxon>
        <taxon>Campylobacterales</taxon>
        <taxon>Campylobacteraceae</taxon>
        <taxon>Campylobacter</taxon>
    </lineage>
</organism>
<dbReference type="InterPro" id="IPR005318">
    <property type="entry name" value="OM_porin_bac"/>
</dbReference>
<dbReference type="eggNOG" id="COG4773">
    <property type="taxonomic scope" value="Bacteria"/>
</dbReference>
<comment type="caution">
    <text evidence="5">The sequence shown here is derived from an EMBL/GenBank/DDBJ whole genome shotgun (WGS) entry which is preliminary data.</text>
</comment>
<evidence type="ECO:0000256" key="1">
    <source>
        <dbReference type="ARBA" id="ARBA00009075"/>
    </source>
</evidence>
<keyword evidence="2" id="KW-0813">Transport</keyword>
<evidence type="ECO:0000256" key="4">
    <source>
        <dbReference type="SAM" id="SignalP"/>
    </source>
</evidence>
<proteinExistence type="inferred from homology"/>
<sequence length="463" mass="50798">MFRIKFTERKFAKFNQGVFMKLAKLSLAAVLALGFLGAANAADTFGEAFTKGKLAGKIQATYVDQKDERAPIHDEQLTSIQLELGYVTDPFYGFRLGITGQGNFLPFNSMRKSGTLYDKEWRTQGAVMSEAYLGYGIGQTDIKFGRQYVNTPLVAGNPTRAFKEAFEGLTIVNKDIPNTTLIGGWYYKFQGRSAVVTGGKEGRAPHFKDRVIVGGMGPVAYEFDNIFTGAVINQGIPNLKLTGAYARVTDLRRGALQGDINFYLAEANYKVPVGDFKLGFDAMYKGSRTTRGLEDLNYDGNMIGLRAGIYDFVGFSASYAYTTIGDNDALAFGLGNGPGSYTLLPIRGPFVFTGYAGMNTHKLLFEYDFKEVGAEGLKAKLHLVKGKQDAPHRNAGPTAANTHMNVKGWAAQASYDIPWVKGLSASITYTALERKNFDAMGAVKKTDNNELWLQVGYKFNLLN</sequence>
<keyword evidence="3 4" id="KW-0732">Signal</keyword>
<dbReference type="STRING" id="553219.CAMSH0001_0268"/>
<dbReference type="Proteomes" id="UP000003107">
    <property type="component" value="Unassembled WGS sequence"/>
</dbReference>
<reference evidence="5 6" key="1">
    <citation type="submission" date="2009-07" db="EMBL/GenBank/DDBJ databases">
        <authorList>
            <person name="Madupu R."/>
            <person name="Sebastian Y."/>
            <person name="Durkin A.S."/>
            <person name="Torralba M."/>
            <person name="Methe B."/>
            <person name="Sutton G.G."/>
            <person name="Strausberg R.L."/>
            <person name="Nelson K.E."/>
        </authorList>
    </citation>
    <scope>NUCLEOTIDE SEQUENCE [LARGE SCALE GENOMIC DNA]</scope>
    <source>
        <strain evidence="5 6">RM3277</strain>
    </source>
</reference>
<protein>
    <submittedName>
        <fullName evidence="5">Outer membrane porin, OprD family</fullName>
    </submittedName>
</protein>
<evidence type="ECO:0000313" key="6">
    <source>
        <dbReference type="Proteomes" id="UP000003107"/>
    </source>
</evidence>
<evidence type="ECO:0000313" key="5">
    <source>
        <dbReference type="EMBL" id="EET78918.1"/>
    </source>
</evidence>
<dbReference type="Pfam" id="PF03573">
    <property type="entry name" value="OprD"/>
    <property type="match status" value="1"/>
</dbReference>
<gene>
    <name evidence="5" type="ORF">CAMSH0001_0268</name>
</gene>
<feature type="chain" id="PRO_5002967948" evidence="4">
    <location>
        <begin position="42"/>
        <end position="463"/>
    </location>
</feature>
<dbReference type="AlphaFoldDB" id="C6RIB7"/>
<dbReference type="EMBL" id="ACVQ01000029">
    <property type="protein sequence ID" value="EET78918.1"/>
    <property type="molecule type" value="Genomic_DNA"/>
</dbReference>
<dbReference type="SUPFAM" id="SSF56935">
    <property type="entry name" value="Porins"/>
    <property type="match status" value="1"/>
</dbReference>
<evidence type="ECO:0000256" key="3">
    <source>
        <dbReference type="ARBA" id="ARBA00022729"/>
    </source>
</evidence>
<dbReference type="InterPro" id="IPR023614">
    <property type="entry name" value="Porin_dom_sf"/>
</dbReference>
<dbReference type="Gene3D" id="2.40.160.10">
    <property type="entry name" value="Porin"/>
    <property type="match status" value="1"/>
</dbReference>